<sequence>MIDKPLDVKDILTIPILDGTKYGHWQMCMKIHLRSKDLLEVCKKSVPSDSSTSAVNKWTRASFEAINLITTRIPERVFTEVINYETIENSQKLWSKISEQYASKRAVNRASSYLLLGKLGGNHHLSQFVESLIFNKDIIEKPQSILSRLQDFASNNQHASHGKETTSNALTKFLDEPHKIIYYCSNGKHNNKCTTHRKAKCWAENPHLRPNRKDKKCKNNPAVHLSMVQALMTLSTTEQPSSNQISIDFGARHHMFNSAKFFT</sequence>
<dbReference type="Pfam" id="PF14223">
    <property type="entry name" value="Retrotran_gag_2"/>
    <property type="match status" value="1"/>
</dbReference>
<dbReference type="AlphaFoldDB" id="A0A9Q3FZC6"/>
<keyword evidence="2" id="KW-1185">Reference proteome</keyword>
<dbReference type="Proteomes" id="UP000765509">
    <property type="component" value="Unassembled WGS sequence"/>
</dbReference>
<reference evidence="1" key="1">
    <citation type="submission" date="2021-03" db="EMBL/GenBank/DDBJ databases">
        <title>Draft genome sequence of rust myrtle Austropuccinia psidii MF-1, a brazilian biotype.</title>
        <authorList>
            <person name="Quecine M.C."/>
            <person name="Pachon D.M.R."/>
            <person name="Bonatelli M.L."/>
            <person name="Correr F.H."/>
            <person name="Franceschini L.M."/>
            <person name="Leite T.F."/>
            <person name="Margarido G.R.A."/>
            <person name="Almeida C.A."/>
            <person name="Ferrarezi J.A."/>
            <person name="Labate C.A."/>
        </authorList>
    </citation>
    <scope>NUCLEOTIDE SEQUENCE</scope>
    <source>
        <strain evidence="1">MF-1</strain>
    </source>
</reference>
<proteinExistence type="predicted"/>
<gene>
    <name evidence="1" type="ORF">O181_086485</name>
</gene>
<accession>A0A9Q3FZC6</accession>
<organism evidence="1 2">
    <name type="scientific">Austropuccinia psidii MF-1</name>
    <dbReference type="NCBI Taxonomy" id="1389203"/>
    <lineage>
        <taxon>Eukaryota</taxon>
        <taxon>Fungi</taxon>
        <taxon>Dikarya</taxon>
        <taxon>Basidiomycota</taxon>
        <taxon>Pucciniomycotina</taxon>
        <taxon>Pucciniomycetes</taxon>
        <taxon>Pucciniales</taxon>
        <taxon>Sphaerophragmiaceae</taxon>
        <taxon>Austropuccinia</taxon>
    </lineage>
</organism>
<comment type="caution">
    <text evidence="1">The sequence shown here is derived from an EMBL/GenBank/DDBJ whole genome shotgun (WGS) entry which is preliminary data.</text>
</comment>
<evidence type="ECO:0008006" key="3">
    <source>
        <dbReference type="Google" id="ProtNLM"/>
    </source>
</evidence>
<dbReference type="EMBL" id="AVOT02051777">
    <property type="protein sequence ID" value="MBW0546770.1"/>
    <property type="molecule type" value="Genomic_DNA"/>
</dbReference>
<protein>
    <recommendedName>
        <fullName evidence="3">DUF4219 domain-containing protein</fullName>
    </recommendedName>
</protein>
<name>A0A9Q3FZC6_9BASI</name>
<evidence type="ECO:0000313" key="2">
    <source>
        <dbReference type="Proteomes" id="UP000765509"/>
    </source>
</evidence>
<evidence type="ECO:0000313" key="1">
    <source>
        <dbReference type="EMBL" id="MBW0546770.1"/>
    </source>
</evidence>